<evidence type="ECO:0000313" key="2">
    <source>
        <dbReference type="Proteomes" id="UP000076154"/>
    </source>
</evidence>
<dbReference type="Proteomes" id="UP000076154">
    <property type="component" value="Unassembled WGS sequence"/>
</dbReference>
<dbReference type="InParanoid" id="A0A369JPJ7"/>
<protein>
    <submittedName>
        <fullName evidence="1">Uncharacterized protein</fullName>
    </submittedName>
</protein>
<dbReference type="EMBL" id="LUEZ02000047">
    <property type="protein sequence ID" value="RDB23160.1"/>
    <property type="molecule type" value="Genomic_DNA"/>
</dbReference>
<proteinExistence type="predicted"/>
<accession>A0A369JPJ7</accession>
<reference evidence="1" key="1">
    <citation type="submission" date="2018-04" db="EMBL/GenBank/DDBJ databases">
        <title>Whole genome sequencing of Hypsizygus marmoreus.</title>
        <authorList>
            <person name="Choi I.-G."/>
            <person name="Min B."/>
            <person name="Kim J.-G."/>
            <person name="Kim S."/>
            <person name="Oh Y.-L."/>
            <person name="Kong W.-S."/>
            <person name="Park H."/>
            <person name="Jeong J."/>
            <person name="Song E.-S."/>
        </authorList>
    </citation>
    <scope>NUCLEOTIDE SEQUENCE [LARGE SCALE GENOMIC DNA]</scope>
    <source>
        <strain evidence="1">51987-8</strain>
    </source>
</reference>
<sequence length="131" mass="14556">MRDDTSSVSSSSLNLFKNAPGMDFREPPRPRLLLETKETLQPAFGSMLLNKHRAICKKHKTHKGRTIANTAIKAAWIVREVCLICIAVTEASEAEGEGDDDVILDHKSVPRDCDVLNYITSKLLERSGGYD</sequence>
<gene>
    <name evidence="1" type="ORF">Hypma_009690</name>
</gene>
<organism evidence="1 2">
    <name type="scientific">Hypsizygus marmoreus</name>
    <name type="common">White beech mushroom</name>
    <name type="synonym">Agaricus marmoreus</name>
    <dbReference type="NCBI Taxonomy" id="39966"/>
    <lineage>
        <taxon>Eukaryota</taxon>
        <taxon>Fungi</taxon>
        <taxon>Dikarya</taxon>
        <taxon>Basidiomycota</taxon>
        <taxon>Agaricomycotina</taxon>
        <taxon>Agaricomycetes</taxon>
        <taxon>Agaricomycetidae</taxon>
        <taxon>Agaricales</taxon>
        <taxon>Tricholomatineae</taxon>
        <taxon>Lyophyllaceae</taxon>
        <taxon>Hypsizygus</taxon>
    </lineage>
</organism>
<name>A0A369JPJ7_HYPMA</name>
<comment type="caution">
    <text evidence="1">The sequence shown here is derived from an EMBL/GenBank/DDBJ whole genome shotgun (WGS) entry which is preliminary data.</text>
</comment>
<dbReference type="AlphaFoldDB" id="A0A369JPJ7"/>
<evidence type="ECO:0000313" key="1">
    <source>
        <dbReference type="EMBL" id="RDB23160.1"/>
    </source>
</evidence>
<keyword evidence="2" id="KW-1185">Reference proteome</keyword>